<dbReference type="GO" id="GO:0045944">
    <property type="term" value="P:positive regulation of transcription by RNA polymerase II"/>
    <property type="evidence" value="ECO:0007669"/>
    <property type="project" value="TreeGrafter"/>
</dbReference>
<sequence length="232" mass="26295">MLKSVNSLFYSGEIMACGLALKRPLQHEYESFLTDESYNGEAKRARTQCPPFRAQMGTIAATLPSTSTFAQKFKEQEESVFQAATIMTRLSRNQLKTYLCSEVKNLRKRKALPRGNDCDDDGEQRGDGCSSSYSKAYRAPCSPKSESDSEGEAPSTSVTERTSNKREFTMANVQMICERLLKEQEIRLRNEFEVVLTKKLDEQHQQYVQFAAEQLNSKCVSTGDDYSYSYLS</sequence>
<dbReference type="EMBL" id="NMWX01000912">
    <property type="protein sequence ID" value="OZF74910.1"/>
    <property type="molecule type" value="Genomic_DNA"/>
</dbReference>
<dbReference type="PANTHER" id="PTHR13293:SF6">
    <property type="entry name" value="AKIRIN-RELATED"/>
    <property type="match status" value="1"/>
</dbReference>
<gene>
    <name evidence="1" type="ORF">FL82_12761</name>
</gene>
<dbReference type="KEGG" id="crq:GCK72_002233"/>
<feature type="non-terminal residue" evidence="1">
    <location>
        <position position="1"/>
    </location>
</feature>
<dbReference type="InterPro" id="IPR024132">
    <property type="entry name" value="Akirin"/>
</dbReference>
<protein>
    <submittedName>
        <fullName evidence="1">Uncharacterized protein</fullName>
    </submittedName>
</protein>
<organism evidence="1 2">
    <name type="scientific">Caenorhabditis remanei</name>
    <name type="common">Caenorhabditis vulgaris</name>
    <dbReference type="NCBI Taxonomy" id="31234"/>
    <lineage>
        <taxon>Eukaryota</taxon>
        <taxon>Metazoa</taxon>
        <taxon>Ecdysozoa</taxon>
        <taxon>Nematoda</taxon>
        <taxon>Chromadorea</taxon>
        <taxon>Rhabditida</taxon>
        <taxon>Rhabditina</taxon>
        <taxon>Rhabditomorpha</taxon>
        <taxon>Rhabditoidea</taxon>
        <taxon>Rhabditidae</taxon>
        <taxon>Peloderinae</taxon>
        <taxon>Caenorhabditis</taxon>
    </lineage>
</organism>
<dbReference type="GO" id="GO:0051177">
    <property type="term" value="P:meiotic sister chromatid cohesion"/>
    <property type="evidence" value="ECO:0007669"/>
    <property type="project" value="EnsemblMetazoa"/>
</dbReference>
<keyword evidence="2" id="KW-1185">Reference proteome</keyword>
<dbReference type="HOGENOM" id="CLU_1125694_0_0_1"/>
<dbReference type="GO" id="GO:0000785">
    <property type="term" value="C:chromatin"/>
    <property type="evidence" value="ECO:0007669"/>
    <property type="project" value="TreeGrafter"/>
</dbReference>
<evidence type="ECO:0000313" key="1">
    <source>
        <dbReference type="EMBL" id="OZF74910.1"/>
    </source>
</evidence>
<reference evidence="1" key="1">
    <citation type="submission" date="2017-08" db="EMBL/GenBank/DDBJ databases">
        <authorList>
            <person name="de Groot N.N."/>
        </authorList>
    </citation>
    <scope>NUCLEOTIDE SEQUENCE [LARGE SCALE GENOMIC DNA]</scope>
    <source>
        <strain evidence="1">PX439</strain>
    </source>
</reference>
<dbReference type="OMA" id="QADGCCP"/>
<evidence type="ECO:0000313" key="2">
    <source>
        <dbReference type="Proteomes" id="UP000216624"/>
    </source>
</evidence>
<dbReference type="PANTHER" id="PTHR13293">
    <property type="entry name" value="AKIRIN-RELATED"/>
    <property type="match status" value="1"/>
</dbReference>
<dbReference type="GO" id="GO:0006606">
    <property type="term" value="P:protein import into nucleus"/>
    <property type="evidence" value="ECO:0007669"/>
    <property type="project" value="EnsemblMetazoa"/>
</dbReference>
<dbReference type="GO" id="GO:0005634">
    <property type="term" value="C:nucleus"/>
    <property type="evidence" value="ECO:0007669"/>
    <property type="project" value="UniProtKB-SubCell"/>
</dbReference>
<accession>A0A260YNE5</accession>
<dbReference type="Proteomes" id="UP000216624">
    <property type="component" value="Unassembled WGS sequence"/>
</dbReference>
<comment type="caution">
    <text evidence="1">The sequence shown here is derived from an EMBL/GenBank/DDBJ whole genome shotgun (WGS) entry which is preliminary data.</text>
</comment>
<dbReference type="CTD" id="9809277"/>
<dbReference type="GO" id="GO:0003712">
    <property type="term" value="F:transcription coregulator activity"/>
    <property type="evidence" value="ECO:0007669"/>
    <property type="project" value="TreeGrafter"/>
</dbReference>
<dbReference type="eggNOG" id="KOG4330">
    <property type="taxonomic scope" value="Eukaryota"/>
</dbReference>
<dbReference type="STRING" id="31234.E3MGE6"/>
<name>A0A260YNE5_CAERE</name>
<dbReference type="GO" id="GO:0045089">
    <property type="term" value="P:positive regulation of innate immune response"/>
    <property type="evidence" value="ECO:0007669"/>
    <property type="project" value="TreeGrafter"/>
</dbReference>
<proteinExistence type="predicted"/>
<dbReference type="OrthoDB" id="10039914at2759"/>